<dbReference type="EMBL" id="MLFR01000001">
    <property type="protein sequence ID" value="ORM71626.1"/>
    <property type="molecule type" value="Genomic_DNA"/>
</dbReference>
<comment type="caution">
    <text evidence="5">The sequence shown here is derived from an EMBL/GenBank/DDBJ whole genome shotgun (WGS) entry which is preliminary data.</text>
</comment>
<protein>
    <submittedName>
        <fullName evidence="5">AraC family transcriptional regulator</fullName>
    </submittedName>
</protein>
<dbReference type="GO" id="GO:0003700">
    <property type="term" value="F:DNA-binding transcription factor activity"/>
    <property type="evidence" value="ECO:0007669"/>
    <property type="project" value="InterPro"/>
</dbReference>
<evidence type="ECO:0000259" key="4">
    <source>
        <dbReference type="PROSITE" id="PS01124"/>
    </source>
</evidence>
<name>A0A1X1D4P7_9GAMM</name>
<evidence type="ECO:0000313" key="5">
    <source>
        <dbReference type="EMBL" id="ORM71626.1"/>
    </source>
</evidence>
<sequence length="280" mass="32229">MKQAGEPEVRHYALAQGMRMVRSDYSPLQALTESSINCHDQPQLVLTFGILGASRFRESQGREIGFNAGHLTVTSFQTSSGERLYRAGERVQQLRLVLNASTTRHYFGEQQAERLLQHKLQRHLFCRFGQATNAQLIQMHNDPLQLEIQALTLLALHRHQLQPDIHKHSVHPQQVEKLERAREWMRDHLAEAYSLNTLALAVGLSDYQLKTGFQRHFHSTPGEMLLQMRMAHAHRLLEQGYQVAQAAWQVGYQHPRNFSVAYQRYFGRPASSVTGRKMKD</sequence>
<evidence type="ECO:0000256" key="2">
    <source>
        <dbReference type="ARBA" id="ARBA00023125"/>
    </source>
</evidence>
<keyword evidence="3" id="KW-0804">Transcription</keyword>
<dbReference type="PROSITE" id="PS01124">
    <property type="entry name" value="HTH_ARAC_FAMILY_2"/>
    <property type="match status" value="1"/>
</dbReference>
<keyword evidence="2" id="KW-0238">DNA-binding</keyword>
<accession>A0A1X1D4P7</accession>
<dbReference type="GO" id="GO:0043565">
    <property type="term" value="F:sequence-specific DNA binding"/>
    <property type="evidence" value="ECO:0007669"/>
    <property type="project" value="InterPro"/>
</dbReference>
<dbReference type="InterPro" id="IPR018060">
    <property type="entry name" value="HTH_AraC"/>
</dbReference>
<evidence type="ECO:0000256" key="3">
    <source>
        <dbReference type="ARBA" id="ARBA00023163"/>
    </source>
</evidence>
<keyword evidence="1" id="KW-0805">Transcription regulation</keyword>
<gene>
    <name evidence="5" type="ORF">HA51_00665</name>
</gene>
<dbReference type="Gene3D" id="1.10.10.60">
    <property type="entry name" value="Homeodomain-like"/>
    <property type="match status" value="1"/>
</dbReference>
<dbReference type="InterPro" id="IPR009057">
    <property type="entry name" value="Homeodomain-like_sf"/>
</dbReference>
<proteinExistence type="predicted"/>
<dbReference type="OrthoDB" id="6670788at2"/>
<evidence type="ECO:0000313" key="6">
    <source>
        <dbReference type="Proteomes" id="UP000193558"/>
    </source>
</evidence>
<dbReference type="InterPro" id="IPR053142">
    <property type="entry name" value="PchR_regulatory_protein"/>
</dbReference>
<reference evidence="5 6" key="1">
    <citation type="journal article" date="2017" name="Antonie Van Leeuwenhoek">
        <title>Phylogenomic resolution of the bacterial genus Pantoea and its relationship with Erwinia and Tatumella.</title>
        <authorList>
            <person name="Palmer M."/>
            <person name="Steenkamp E.T."/>
            <person name="Coetzee M.P."/>
            <person name="Chan W.Y."/>
            <person name="van Zyl E."/>
            <person name="De Maayer P."/>
            <person name="Coutinho T.A."/>
            <person name="Blom J."/>
            <person name="Smits T.H."/>
            <person name="Duffy B."/>
            <person name="Venter S.N."/>
        </authorList>
    </citation>
    <scope>NUCLEOTIDE SEQUENCE [LARGE SCALE GENOMIC DNA]</scope>
    <source>
        <strain evidence="5 6">LMG 26275</strain>
    </source>
</reference>
<dbReference type="InterPro" id="IPR018062">
    <property type="entry name" value="HTH_AraC-typ_CS"/>
</dbReference>
<dbReference type="PROSITE" id="PS00041">
    <property type="entry name" value="HTH_ARAC_FAMILY_1"/>
    <property type="match status" value="1"/>
</dbReference>
<dbReference type="PANTHER" id="PTHR47893:SF1">
    <property type="entry name" value="REGULATORY PROTEIN PCHR"/>
    <property type="match status" value="1"/>
</dbReference>
<dbReference type="Proteomes" id="UP000193558">
    <property type="component" value="Unassembled WGS sequence"/>
</dbReference>
<dbReference type="Pfam" id="PF12833">
    <property type="entry name" value="HTH_18"/>
    <property type="match status" value="1"/>
</dbReference>
<dbReference type="AlphaFoldDB" id="A0A1X1D4P7"/>
<dbReference type="SUPFAM" id="SSF46689">
    <property type="entry name" value="Homeodomain-like"/>
    <property type="match status" value="2"/>
</dbReference>
<dbReference type="SMART" id="SM00342">
    <property type="entry name" value="HTH_ARAC"/>
    <property type="match status" value="1"/>
</dbReference>
<organism evidence="5 6">
    <name type="scientific">Pantoea rwandensis</name>
    <dbReference type="NCBI Taxonomy" id="1076550"/>
    <lineage>
        <taxon>Bacteria</taxon>
        <taxon>Pseudomonadati</taxon>
        <taxon>Pseudomonadota</taxon>
        <taxon>Gammaproteobacteria</taxon>
        <taxon>Enterobacterales</taxon>
        <taxon>Erwiniaceae</taxon>
        <taxon>Pantoea</taxon>
    </lineage>
</organism>
<evidence type="ECO:0000256" key="1">
    <source>
        <dbReference type="ARBA" id="ARBA00023015"/>
    </source>
</evidence>
<dbReference type="PANTHER" id="PTHR47893">
    <property type="entry name" value="REGULATORY PROTEIN PCHR"/>
    <property type="match status" value="1"/>
</dbReference>
<dbReference type="RefSeq" id="WP_084931199.1">
    <property type="nucleotide sequence ID" value="NZ_MLFR01000001.1"/>
</dbReference>
<feature type="domain" description="HTH araC/xylS-type" evidence="4">
    <location>
        <begin position="179"/>
        <end position="276"/>
    </location>
</feature>